<gene>
    <name evidence="2" type="ORF">SAMN04487937_2428</name>
</gene>
<dbReference type="InterPro" id="IPR015421">
    <property type="entry name" value="PyrdxlP-dep_Trfase_major"/>
</dbReference>
<dbReference type="Proteomes" id="UP000198932">
    <property type="component" value="Unassembled WGS sequence"/>
</dbReference>
<dbReference type="RefSeq" id="WP_092922490.1">
    <property type="nucleotide sequence ID" value="NZ_FOYN01000003.1"/>
</dbReference>
<dbReference type="OrthoDB" id="10355at2157"/>
<dbReference type="AlphaFoldDB" id="A0A1I6H4P4"/>
<evidence type="ECO:0000256" key="1">
    <source>
        <dbReference type="RuleBase" id="RU004508"/>
    </source>
</evidence>
<evidence type="ECO:0000313" key="2">
    <source>
        <dbReference type="EMBL" id="SFR49251.1"/>
    </source>
</evidence>
<dbReference type="Gene3D" id="3.90.1150.10">
    <property type="entry name" value="Aspartate Aminotransferase, domain 1"/>
    <property type="match status" value="1"/>
</dbReference>
<dbReference type="GO" id="GO:0000271">
    <property type="term" value="P:polysaccharide biosynthetic process"/>
    <property type="evidence" value="ECO:0007669"/>
    <property type="project" value="TreeGrafter"/>
</dbReference>
<dbReference type="Pfam" id="PF01041">
    <property type="entry name" value="DegT_DnrJ_EryC1"/>
    <property type="match status" value="1"/>
</dbReference>
<name>A0A1I6H4P4_HALSD</name>
<accession>A0A1I6H4P4</accession>
<dbReference type="CDD" id="cd00616">
    <property type="entry name" value="AHBA_syn"/>
    <property type="match status" value="1"/>
</dbReference>
<evidence type="ECO:0000313" key="3">
    <source>
        <dbReference type="Proteomes" id="UP000198932"/>
    </source>
</evidence>
<dbReference type="GO" id="GO:0008483">
    <property type="term" value="F:transaminase activity"/>
    <property type="evidence" value="ECO:0007669"/>
    <property type="project" value="TreeGrafter"/>
</dbReference>
<organism evidence="2 3">
    <name type="scientific">Halorubrum sodomense</name>
    <dbReference type="NCBI Taxonomy" id="35743"/>
    <lineage>
        <taxon>Archaea</taxon>
        <taxon>Methanobacteriati</taxon>
        <taxon>Methanobacteriota</taxon>
        <taxon>Stenosarchaea group</taxon>
        <taxon>Halobacteria</taxon>
        <taxon>Halobacteriales</taxon>
        <taxon>Haloferacaceae</taxon>
        <taxon>Halorubrum</taxon>
    </lineage>
</organism>
<proteinExistence type="inferred from homology"/>
<dbReference type="Gene3D" id="3.40.640.10">
    <property type="entry name" value="Type I PLP-dependent aspartate aminotransferase-like (Major domain)"/>
    <property type="match status" value="1"/>
</dbReference>
<dbReference type="SUPFAM" id="SSF53383">
    <property type="entry name" value="PLP-dependent transferases"/>
    <property type="match status" value="1"/>
</dbReference>
<protein>
    <submittedName>
        <fullName evidence="2">dTDP-4-amino-4,6-dideoxygalactose transaminase</fullName>
    </submittedName>
</protein>
<dbReference type="EMBL" id="FOYN01000003">
    <property type="protein sequence ID" value="SFR49251.1"/>
    <property type="molecule type" value="Genomic_DNA"/>
</dbReference>
<dbReference type="InterPro" id="IPR000653">
    <property type="entry name" value="DegT/StrS_aminotransferase"/>
</dbReference>
<dbReference type="PANTHER" id="PTHR30244:SF34">
    <property type="entry name" value="DTDP-4-AMINO-4,6-DIDEOXYGALACTOSE TRANSAMINASE"/>
    <property type="match status" value="1"/>
</dbReference>
<dbReference type="PIRSF" id="PIRSF000390">
    <property type="entry name" value="PLP_StrS"/>
    <property type="match status" value="1"/>
</dbReference>
<keyword evidence="1" id="KW-0663">Pyridoxal phosphate</keyword>
<reference evidence="3" key="1">
    <citation type="submission" date="2016-10" db="EMBL/GenBank/DDBJ databases">
        <authorList>
            <person name="Varghese N."/>
            <person name="Submissions S."/>
        </authorList>
    </citation>
    <scope>NUCLEOTIDE SEQUENCE [LARGE SCALE GENOMIC DNA]</scope>
    <source>
        <strain evidence="3">RD 26</strain>
    </source>
</reference>
<sequence length="375" mass="39992">MSRVAIADPDVGERELERVREVLASGRLADGPVVREFEREFADFCGADHGVAVANGTAALQTALEAVGIGDGDAVVTTPFSFVASANAVRLCGARPVFADIDPATYTLDPDSVEAVVEATDDVAAILPVHLYGLAAEMDRLTDIAEEHDVALIEDAAQAHGAAYDGTAVGTFGDAACFSFYPTKNMTTGEGGMVVTDDQGVAERAARFVNHGRSDSADRGYDHVSVGHNLRLTSLSAAIGVEQLRKLPAYNARRRENAAGLSAALENVSALTLPVEPPERRHVYHQYTIRCPDRAALREHLDDRGVDTAVYYPTLIPDQPAYDGYEASVPTASRIVDEVVSVPVHPGVTDEDLTRIADAVRDHYGLPEAEVIAND</sequence>
<keyword evidence="3" id="KW-1185">Reference proteome</keyword>
<dbReference type="GO" id="GO:0030170">
    <property type="term" value="F:pyridoxal phosphate binding"/>
    <property type="evidence" value="ECO:0007669"/>
    <property type="project" value="TreeGrafter"/>
</dbReference>
<dbReference type="InterPro" id="IPR015422">
    <property type="entry name" value="PyrdxlP-dep_Trfase_small"/>
</dbReference>
<dbReference type="STRING" id="35743.SAMN04487937_2428"/>
<dbReference type="PANTHER" id="PTHR30244">
    <property type="entry name" value="TRANSAMINASE"/>
    <property type="match status" value="1"/>
</dbReference>
<comment type="similarity">
    <text evidence="1">Belongs to the DegT/DnrJ/EryC1 family.</text>
</comment>
<dbReference type="InterPro" id="IPR015424">
    <property type="entry name" value="PyrdxlP-dep_Trfase"/>
</dbReference>